<proteinExistence type="predicted"/>
<name>A0A0F9P3G8_9ZZZZ</name>
<evidence type="ECO:0008006" key="2">
    <source>
        <dbReference type="Google" id="ProtNLM"/>
    </source>
</evidence>
<dbReference type="InterPro" id="IPR029052">
    <property type="entry name" value="Metallo-depent_PP-like"/>
</dbReference>
<protein>
    <recommendedName>
        <fullName evidence="2">Calcineurin-like phosphoesterase domain-containing protein</fullName>
    </recommendedName>
</protein>
<accession>A0A0F9P3G8</accession>
<gene>
    <name evidence="1" type="ORF">LCGC14_0950840</name>
</gene>
<organism evidence="1">
    <name type="scientific">marine sediment metagenome</name>
    <dbReference type="NCBI Taxonomy" id="412755"/>
    <lineage>
        <taxon>unclassified sequences</taxon>
        <taxon>metagenomes</taxon>
        <taxon>ecological metagenomes</taxon>
    </lineage>
</organism>
<comment type="caution">
    <text evidence="1">The sequence shown here is derived from an EMBL/GenBank/DDBJ whole genome shotgun (WGS) entry which is preliminary data.</text>
</comment>
<sequence length="86" mass="10185">MRFFRINPFSFAAHQSQLHDKPVIYIAGNHEFYHHDYVVLLDEIRAISEHHEKVHFLECDELMLDGVRFQVRPLGLIIGVMARQIK</sequence>
<dbReference type="AlphaFoldDB" id="A0A0F9P3G8"/>
<dbReference type="EMBL" id="LAZR01003381">
    <property type="protein sequence ID" value="KKN18937.1"/>
    <property type="molecule type" value="Genomic_DNA"/>
</dbReference>
<evidence type="ECO:0000313" key="1">
    <source>
        <dbReference type="EMBL" id="KKN18937.1"/>
    </source>
</evidence>
<reference evidence="1" key="1">
    <citation type="journal article" date="2015" name="Nature">
        <title>Complex archaea that bridge the gap between prokaryotes and eukaryotes.</title>
        <authorList>
            <person name="Spang A."/>
            <person name="Saw J.H."/>
            <person name="Jorgensen S.L."/>
            <person name="Zaremba-Niedzwiedzka K."/>
            <person name="Martijn J."/>
            <person name="Lind A.E."/>
            <person name="van Eijk R."/>
            <person name="Schleper C."/>
            <person name="Guy L."/>
            <person name="Ettema T.J."/>
        </authorList>
    </citation>
    <scope>NUCLEOTIDE SEQUENCE</scope>
</reference>
<dbReference type="SUPFAM" id="SSF56300">
    <property type="entry name" value="Metallo-dependent phosphatases"/>
    <property type="match status" value="1"/>
</dbReference>